<proteinExistence type="predicted"/>
<sequence length="154" mass="16253">MRLSTRGRYAVTALTEMARRGPDGNGAPVTLAEIAQSQMLSTAYLEQLFGRLRRAGLVRSARGPGGGYRLARPASSITVAEVVEAVDDTIAGGAEMLESPEMPPDQRDLWRALGEQVRLFLSAISLQDVVEGRTLGRAVPVPGGPAEPPGEEGG</sequence>
<dbReference type="InterPro" id="IPR000944">
    <property type="entry name" value="Tscrpt_reg_Rrf2"/>
</dbReference>
<evidence type="ECO:0000313" key="3">
    <source>
        <dbReference type="Proteomes" id="UP000580654"/>
    </source>
</evidence>
<keyword evidence="3" id="KW-1185">Reference proteome</keyword>
<dbReference type="PROSITE" id="PS51197">
    <property type="entry name" value="HTH_RRF2_2"/>
    <property type="match status" value="1"/>
</dbReference>
<dbReference type="EMBL" id="JACIJD010000020">
    <property type="protein sequence ID" value="MBB5695616.1"/>
    <property type="molecule type" value="Genomic_DNA"/>
</dbReference>
<evidence type="ECO:0000256" key="1">
    <source>
        <dbReference type="ARBA" id="ARBA00023125"/>
    </source>
</evidence>
<dbReference type="InterPro" id="IPR030489">
    <property type="entry name" value="TR_Rrf2-type_CS"/>
</dbReference>
<dbReference type="Pfam" id="PF02082">
    <property type="entry name" value="Rrf2"/>
    <property type="match status" value="1"/>
</dbReference>
<protein>
    <submittedName>
        <fullName evidence="2">Rrf2 family iron-sulfur cluster assembly transcriptional regulator</fullName>
    </submittedName>
</protein>
<dbReference type="GO" id="GO:0003677">
    <property type="term" value="F:DNA binding"/>
    <property type="evidence" value="ECO:0007669"/>
    <property type="project" value="UniProtKB-KW"/>
</dbReference>
<dbReference type="AlphaFoldDB" id="A0A840Y637"/>
<keyword evidence="1" id="KW-0238">DNA-binding</keyword>
<dbReference type="PANTHER" id="PTHR33221:SF5">
    <property type="entry name" value="HTH-TYPE TRANSCRIPTIONAL REGULATOR ISCR"/>
    <property type="match status" value="1"/>
</dbReference>
<dbReference type="PROSITE" id="PS01332">
    <property type="entry name" value="HTH_RRF2_1"/>
    <property type="match status" value="1"/>
</dbReference>
<dbReference type="NCBIfam" id="TIGR00738">
    <property type="entry name" value="rrf2_super"/>
    <property type="match status" value="1"/>
</dbReference>
<dbReference type="PANTHER" id="PTHR33221">
    <property type="entry name" value="WINGED HELIX-TURN-HELIX TRANSCRIPTIONAL REGULATOR, RRF2 FAMILY"/>
    <property type="match status" value="1"/>
</dbReference>
<dbReference type="SUPFAM" id="SSF46785">
    <property type="entry name" value="Winged helix' DNA-binding domain"/>
    <property type="match status" value="1"/>
</dbReference>
<gene>
    <name evidence="2" type="ORF">FHS87_003677</name>
</gene>
<name>A0A840Y637_9PROT</name>
<dbReference type="InterPro" id="IPR036390">
    <property type="entry name" value="WH_DNA-bd_sf"/>
</dbReference>
<comment type="caution">
    <text evidence="2">The sequence shown here is derived from an EMBL/GenBank/DDBJ whole genome shotgun (WGS) entry which is preliminary data.</text>
</comment>
<dbReference type="GO" id="GO:0003700">
    <property type="term" value="F:DNA-binding transcription factor activity"/>
    <property type="evidence" value="ECO:0007669"/>
    <property type="project" value="TreeGrafter"/>
</dbReference>
<dbReference type="Proteomes" id="UP000580654">
    <property type="component" value="Unassembled WGS sequence"/>
</dbReference>
<reference evidence="2 3" key="1">
    <citation type="submission" date="2020-08" db="EMBL/GenBank/DDBJ databases">
        <title>Genomic Encyclopedia of Type Strains, Phase IV (KMG-IV): sequencing the most valuable type-strain genomes for metagenomic binning, comparative biology and taxonomic classification.</title>
        <authorList>
            <person name="Goeker M."/>
        </authorList>
    </citation>
    <scope>NUCLEOTIDE SEQUENCE [LARGE SCALE GENOMIC DNA]</scope>
    <source>
        <strain evidence="2 3">DSM 25622</strain>
    </source>
</reference>
<accession>A0A840Y637</accession>
<dbReference type="RefSeq" id="WP_184520810.1">
    <property type="nucleotide sequence ID" value="NZ_JACIJD010000020.1"/>
</dbReference>
<organism evidence="2 3">
    <name type="scientific">Muricoccus pecuniae</name>
    <dbReference type="NCBI Taxonomy" id="693023"/>
    <lineage>
        <taxon>Bacteria</taxon>
        <taxon>Pseudomonadati</taxon>
        <taxon>Pseudomonadota</taxon>
        <taxon>Alphaproteobacteria</taxon>
        <taxon>Acetobacterales</taxon>
        <taxon>Roseomonadaceae</taxon>
        <taxon>Muricoccus</taxon>
    </lineage>
</organism>
<dbReference type="InterPro" id="IPR036388">
    <property type="entry name" value="WH-like_DNA-bd_sf"/>
</dbReference>
<dbReference type="Gene3D" id="1.10.10.10">
    <property type="entry name" value="Winged helix-like DNA-binding domain superfamily/Winged helix DNA-binding domain"/>
    <property type="match status" value="1"/>
</dbReference>
<evidence type="ECO:0000313" key="2">
    <source>
        <dbReference type="EMBL" id="MBB5695616.1"/>
    </source>
</evidence>
<dbReference type="GO" id="GO:0005829">
    <property type="term" value="C:cytosol"/>
    <property type="evidence" value="ECO:0007669"/>
    <property type="project" value="TreeGrafter"/>
</dbReference>